<dbReference type="PRINTS" id="PR00347">
    <property type="entry name" value="THAUMATIN"/>
</dbReference>
<gene>
    <name evidence="2" type="ORF">DL546_006013</name>
</gene>
<dbReference type="SMART" id="SM00205">
    <property type="entry name" value="THN"/>
    <property type="match status" value="1"/>
</dbReference>
<dbReference type="SUPFAM" id="SSF49870">
    <property type="entry name" value="Osmotin, thaumatin-like protein"/>
    <property type="match status" value="1"/>
</dbReference>
<feature type="compositionally biased region" description="Basic and acidic residues" evidence="1">
    <location>
        <begin position="219"/>
        <end position="232"/>
    </location>
</feature>
<keyword evidence="3" id="KW-1185">Reference proteome</keyword>
<protein>
    <submittedName>
        <fullName evidence="2">Uncharacterized protein</fullName>
    </submittedName>
</protein>
<reference evidence="2 3" key="1">
    <citation type="submission" date="2018-08" db="EMBL/GenBank/DDBJ databases">
        <title>Draft genome of the lignicolous fungus Coniochaeta pulveracea.</title>
        <authorList>
            <person name="Borstlap C.J."/>
            <person name="De Witt R.N."/>
            <person name="Botha A."/>
            <person name="Volschenk H."/>
        </authorList>
    </citation>
    <scope>NUCLEOTIDE SEQUENCE [LARGE SCALE GENOMIC DNA]</scope>
    <source>
        <strain evidence="2 3">CAB683</strain>
    </source>
</reference>
<dbReference type="InterPro" id="IPR001938">
    <property type="entry name" value="Thaumatin"/>
</dbReference>
<dbReference type="STRING" id="177199.A0A420YC07"/>
<evidence type="ECO:0000313" key="3">
    <source>
        <dbReference type="Proteomes" id="UP000275385"/>
    </source>
</evidence>
<dbReference type="AlphaFoldDB" id="A0A420YC07"/>
<dbReference type="PROSITE" id="PS51367">
    <property type="entry name" value="THAUMATIN_2"/>
    <property type="match status" value="1"/>
</dbReference>
<evidence type="ECO:0000313" key="2">
    <source>
        <dbReference type="EMBL" id="RKU45416.1"/>
    </source>
</evidence>
<dbReference type="InterPro" id="IPR037176">
    <property type="entry name" value="Osmotin/thaumatin-like_sf"/>
</dbReference>
<dbReference type="Proteomes" id="UP000275385">
    <property type="component" value="Unassembled WGS sequence"/>
</dbReference>
<proteinExistence type="predicted"/>
<feature type="compositionally biased region" description="Basic residues" evidence="1">
    <location>
        <begin position="16"/>
        <end position="34"/>
    </location>
</feature>
<dbReference type="OrthoDB" id="430315at2759"/>
<dbReference type="EMBL" id="QVQW01000021">
    <property type="protein sequence ID" value="RKU45416.1"/>
    <property type="molecule type" value="Genomic_DNA"/>
</dbReference>
<dbReference type="Gene3D" id="2.60.110.10">
    <property type="entry name" value="Thaumatin"/>
    <property type="match status" value="1"/>
</dbReference>
<dbReference type="PANTHER" id="PTHR31048">
    <property type="entry name" value="OS03G0233200 PROTEIN"/>
    <property type="match status" value="1"/>
</dbReference>
<feature type="region of interest" description="Disordered" evidence="1">
    <location>
        <begin position="1"/>
        <end position="36"/>
    </location>
</feature>
<organism evidence="2 3">
    <name type="scientific">Coniochaeta pulveracea</name>
    <dbReference type="NCBI Taxonomy" id="177199"/>
    <lineage>
        <taxon>Eukaryota</taxon>
        <taxon>Fungi</taxon>
        <taxon>Dikarya</taxon>
        <taxon>Ascomycota</taxon>
        <taxon>Pezizomycotina</taxon>
        <taxon>Sordariomycetes</taxon>
        <taxon>Sordariomycetidae</taxon>
        <taxon>Coniochaetales</taxon>
        <taxon>Coniochaetaceae</taxon>
        <taxon>Coniochaeta</taxon>
    </lineage>
</organism>
<comment type="caution">
    <text evidence="2">The sequence shown here is derived from an EMBL/GenBank/DDBJ whole genome shotgun (WGS) entry which is preliminary data.</text>
</comment>
<name>A0A420YC07_9PEZI</name>
<sequence length="232" mass="25424">MSRSSKKVCTSQHPMTRPRHKPSTSSRHTLRAIRKPSSPQRRFRWLLALVPFALLNRIQPSIFVNAQVPTGPAGPADGGIPGPSQDYVPLRVTNNCPETIWPGIGTQAGQGPGTGGFELPVGMTMAFIVGPTWQGRIWGRTNCTFNEDGTAPGNQNVSAPGWDGGGKACMTGDCFGVMDCAFTVSSSALCRLRKMKMREANMSKGRDSHHPRRVQPPWRRVEQPDLLRHLSR</sequence>
<dbReference type="Pfam" id="PF00314">
    <property type="entry name" value="Thaumatin"/>
    <property type="match status" value="1"/>
</dbReference>
<evidence type="ECO:0000256" key="1">
    <source>
        <dbReference type="SAM" id="MobiDB-lite"/>
    </source>
</evidence>
<accession>A0A420YC07</accession>
<feature type="region of interest" description="Disordered" evidence="1">
    <location>
        <begin position="200"/>
        <end position="232"/>
    </location>
</feature>